<feature type="domain" description="Oxidoreductase-like" evidence="2">
    <location>
        <begin position="111"/>
        <end position="149"/>
    </location>
</feature>
<dbReference type="EMBL" id="NQVE01000122">
    <property type="protein sequence ID" value="RAL46545.1"/>
    <property type="molecule type" value="Genomic_DNA"/>
</dbReference>
<dbReference type="PANTHER" id="PTHR21193:SF3">
    <property type="entry name" value="OXIDOREDUCTASE-LIKE DOMAIN-CONTAINING PROTEIN 1"/>
    <property type="match status" value="1"/>
</dbReference>
<gene>
    <name evidence="3" type="ORF">DM860_004824</name>
</gene>
<accession>A0A328DLH6</accession>
<dbReference type="InterPro" id="IPR019180">
    <property type="entry name" value="Oxidoreductase-like_N"/>
</dbReference>
<dbReference type="PANTHER" id="PTHR21193">
    <property type="entry name" value="OXIDOREDUCTASE-LIKE DOMAIN-CONTAINING PROTEIN 1"/>
    <property type="match status" value="1"/>
</dbReference>
<dbReference type="Proteomes" id="UP000249390">
    <property type="component" value="Unassembled WGS sequence"/>
</dbReference>
<evidence type="ECO:0000259" key="2">
    <source>
        <dbReference type="Pfam" id="PF09791"/>
    </source>
</evidence>
<evidence type="ECO:0000256" key="1">
    <source>
        <dbReference type="SAM" id="MobiDB-lite"/>
    </source>
</evidence>
<name>A0A328DLH6_9ASTE</name>
<sequence>MGGFVIWPKSLQFRYPETLREPAQISTIRRRDPPHHVRAAALLVMPIRDLTLRRINTVIFHHPKLFRDLIAVPPLSNAMADKAKKEAPSDPETADTKHFVAEKAPEEPRKSIPPPPEKPLPGDCCGSGCVRCVWDVYYEELEEYNKSHKNSPDSSVKPSSTPEIQWSLPSIHCIRIIKSLISAGMIAIDTYELNEGCWRGKDQKLKPALREALIASPTLLGSFSLLLAGKDMPIANGAKIVVTDNVLPSDGLRHPNLPLLISLCLVVSGVYHQVKVCVFADS</sequence>
<feature type="compositionally biased region" description="Basic and acidic residues" evidence="1">
    <location>
        <begin position="100"/>
        <end position="110"/>
    </location>
</feature>
<protein>
    <recommendedName>
        <fullName evidence="2">Oxidoreductase-like domain-containing protein</fullName>
    </recommendedName>
</protein>
<dbReference type="Pfam" id="PF09791">
    <property type="entry name" value="Oxidored-like"/>
    <property type="match status" value="1"/>
</dbReference>
<evidence type="ECO:0000313" key="4">
    <source>
        <dbReference type="Proteomes" id="UP000249390"/>
    </source>
</evidence>
<proteinExistence type="predicted"/>
<dbReference type="AlphaFoldDB" id="A0A328DLH6"/>
<feature type="region of interest" description="Disordered" evidence="1">
    <location>
        <begin position="100"/>
        <end position="119"/>
    </location>
</feature>
<dbReference type="InterPro" id="IPR039251">
    <property type="entry name" value="OXLD1"/>
</dbReference>
<evidence type="ECO:0000313" key="3">
    <source>
        <dbReference type="EMBL" id="RAL46545.1"/>
    </source>
</evidence>
<organism evidence="3 4">
    <name type="scientific">Cuscuta australis</name>
    <dbReference type="NCBI Taxonomy" id="267555"/>
    <lineage>
        <taxon>Eukaryota</taxon>
        <taxon>Viridiplantae</taxon>
        <taxon>Streptophyta</taxon>
        <taxon>Embryophyta</taxon>
        <taxon>Tracheophyta</taxon>
        <taxon>Spermatophyta</taxon>
        <taxon>Magnoliopsida</taxon>
        <taxon>eudicotyledons</taxon>
        <taxon>Gunneridae</taxon>
        <taxon>Pentapetalae</taxon>
        <taxon>asterids</taxon>
        <taxon>lamiids</taxon>
        <taxon>Solanales</taxon>
        <taxon>Convolvulaceae</taxon>
        <taxon>Cuscuteae</taxon>
        <taxon>Cuscuta</taxon>
        <taxon>Cuscuta subgen. Grammica</taxon>
        <taxon>Cuscuta sect. Cleistogrammica</taxon>
    </lineage>
</organism>
<comment type="caution">
    <text evidence="3">The sequence shown here is derived from an EMBL/GenBank/DDBJ whole genome shotgun (WGS) entry which is preliminary data.</text>
</comment>
<keyword evidence="4" id="KW-1185">Reference proteome</keyword>
<reference evidence="3 4" key="1">
    <citation type="submission" date="2018-06" db="EMBL/GenBank/DDBJ databases">
        <title>The Genome of Cuscuta australis (Dodder) Provides Insight into the Evolution of Plant Parasitism.</title>
        <authorList>
            <person name="Liu H."/>
        </authorList>
    </citation>
    <scope>NUCLEOTIDE SEQUENCE [LARGE SCALE GENOMIC DNA]</scope>
    <source>
        <strain evidence="4">cv. Yunnan</strain>
        <tissue evidence="3">Vines</tissue>
    </source>
</reference>